<evidence type="ECO:0000313" key="1">
    <source>
        <dbReference type="EMBL" id="CCC69208.1"/>
    </source>
</evidence>
<gene>
    <name evidence="1" type="primary">NCAS0C02180</name>
    <name evidence="1" type="ordered locus">NCAS_0C02180</name>
</gene>
<protein>
    <submittedName>
        <fullName evidence="1">Uncharacterized protein</fullName>
    </submittedName>
</protein>
<reference evidence="1 2" key="1">
    <citation type="journal article" date="2011" name="Proc. Natl. Acad. Sci. U.S.A.">
        <title>Evolutionary erosion of yeast sex chromosomes by mating-type switching accidents.</title>
        <authorList>
            <person name="Gordon J.L."/>
            <person name="Armisen D."/>
            <person name="Proux-Wera E."/>
            <person name="Oheigeartaigh S.S."/>
            <person name="Byrne K.P."/>
            <person name="Wolfe K.H."/>
        </authorList>
    </citation>
    <scope>NUCLEOTIDE SEQUENCE [LARGE SCALE GENOMIC DNA]</scope>
    <source>
        <strain evidence="2">ATCC 76901 / BCRC 22586 / CBS 4309 / NBRC 1992 / NRRL Y-12630</strain>
    </source>
</reference>
<proteinExistence type="predicted"/>
<accession>G0VCJ8</accession>
<dbReference type="RefSeq" id="XP_003675574.1">
    <property type="nucleotide sequence ID" value="XM_003675526.1"/>
</dbReference>
<dbReference type="HOGENOM" id="CLU_1277920_0_0_1"/>
<dbReference type="GeneID" id="96902791"/>
<reference key="2">
    <citation type="submission" date="2011-08" db="EMBL/GenBank/DDBJ databases">
        <title>Genome sequence of Naumovozyma castellii.</title>
        <authorList>
            <person name="Gordon J.L."/>
            <person name="Armisen D."/>
            <person name="Proux-Wera E."/>
            <person name="OhEigeartaigh S.S."/>
            <person name="Byrne K.P."/>
            <person name="Wolfe K.H."/>
        </authorList>
    </citation>
    <scope>NUCLEOTIDE SEQUENCE</scope>
    <source>
        <strain>Type strain:CBS 4309</strain>
    </source>
</reference>
<dbReference type="AlphaFoldDB" id="G0VCJ8"/>
<dbReference type="Proteomes" id="UP000001640">
    <property type="component" value="Chromosome 3"/>
</dbReference>
<evidence type="ECO:0000313" key="2">
    <source>
        <dbReference type="Proteomes" id="UP000001640"/>
    </source>
</evidence>
<organism evidence="1 2">
    <name type="scientific">Naumovozyma castellii</name>
    <name type="common">Yeast</name>
    <name type="synonym">Saccharomyces castellii</name>
    <dbReference type="NCBI Taxonomy" id="27288"/>
    <lineage>
        <taxon>Eukaryota</taxon>
        <taxon>Fungi</taxon>
        <taxon>Dikarya</taxon>
        <taxon>Ascomycota</taxon>
        <taxon>Saccharomycotina</taxon>
        <taxon>Saccharomycetes</taxon>
        <taxon>Saccharomycetales</taxon>
        <taxon>Saccharomycetaceae</taxon>
        <taxon>Naumovozyma</taxon>
    </lineage>
</organism>
<dbReference type="KEGG" id="ncs:NCAS_0C02180"/>
<sequence length="216" mass="25964">MSNSLNGLVPTKNMDTNTLLLRLLQRQEFQDYPQLYANSGRALVTSYYNHFVDDVRSMQISDYQIIYHLRTKIPNDHRTILAHFFEDFQLNFTINWDIFQQYIKYIIETTDIPHLIVILNRKVANFEYCYNVKRVTLPLLLDEVDFYKSTYPHTDIEYRDVYYWFYQHYPKACSLASNQHLIPPKPSFQKYQKHFGEHYWDTFAGAIRPHGSLDNR</sequence>
<dbReference type="EMBL" id="HE576754">
    <property type="protein sequence ID" value="CCC69208.1"/>
    <property type="molecule type" value="Genomic_DNA"/>
</dbReference>
<name>G0VCJ8_NAUCA</name>
<dbReference type="InParanoid" id="G0VCJ8"/>
<keyword evidence="2" id="KW-1185">Reference proteome</keyword>